<dbReference type="RefSeq" id="WP_208354212.1">
    <property type="nucleotide sequence ID" value="NZ_JAALHA020000006.1"/>
</dbReference>
<dbReference type="InterPro" id="IPR036452">
    <property type="entry name" value="Ribo_hydro-like"/>
</dbReference>
<name>A0AAP5I910_9CYAN</name>
<dbReference type="Gene3D" id="3.90.245.10">
    <property type="entry name" value="Ribonucleoside hydrolase-like"/>
    <property type="match status" value="1"/>
</dbReference>
<dbReference type="Pfam" id="PF01156">
    <property type="entry name" value="IU_nuc_hydro"/>
    <property type="match status" value="1"/>
</dbReference>
<keyword evidence="2" id="KW-0378">Hydrolase</keyword>
<evidence type="ECO:0000259" key="1">
    <source>
        <dbReference type="Pfam" id="PF01156"/>
    </source>
</evidence>
<comment type="caution">
    <text evidence="2">The sequence shown here is derived from an EMBL/GenBank/DDBJ whole genome shotgun (WGS) entry which is preliminary data.</text>
</comment>
<dbReference type="AlphaFoldDB" id="A0AAP5I910"/>
<dbReference type="EMBL" id="JAALHA020000006">
    <property type="protein sequence ID" value="MDR9895959.1"/>
    <property type="molecule type" value="Genomic_DNA"/>
</dbReference>
<dbReference type="GO" id="GO:0016799">
    <property type="term" value="F:hydrolase activity, hydrolyzing N-glycosyl compounds"/>
    <property type="evidence" value="ECO:0007669"/>
    <property type="project" value="InterPro"/>
</dbReference>
<accession>A0AAP5I910</accession>
<evidence type="ECO:0000313" key="2">
    <source>
        <dbReference type="EMBL" id="MDR9895959.1"/>
    </source>
</evidence>
<proteinExistence type="predicted"/>
<protein>
    <submittedName>
        <fullName evidence="2">Nucleoside hydrolase</fullName>
    </submittedName>
</protein>
<sequence length="290" mass="32305">MDILFDMETQDPDDIFTLCFLLGHPGLTLRTVTINPGSLEQVGLVRGVLEKLGRGDIPVGARNPQTTSKCISDFHYSFLGQPTPDEPDAVAHELLAQMLSDYPDAVWLTGAPLHNARLLLANHPSVTIRRWVGQGGFAGDSLVPPEHRLPQFVGRETCVSHNLSVDPKGAFSLLRSERVLLRDLVSKNVCHGVRYDAAMSDRMAPYRDISPSLALIYTGMECYFREIPEGKMFHDPLAACVAVDRNIATFEEVEIYQERGEWGARRATGTNTFITVAVDHERFFQTLVMH</sequence>
<dbReference type="SUPFAM" id="SSF53590">
    <property type="entry name" value="Nucleoside hydrolase"/>
    <property type="match status" value="1"/>
</dbReference>
<gene>
    <name evidence="2" type="ORF">G7B40_015505</name>
</gene>
<feature type="domain" description="Inosine/uridine-preferring nucleoside hydrolase" evidence="1">
    <location>
        <begin position="5"/>
        <end position="285"/>
    </location>
</feature>
<reference evidence="3" key="1">
    <citation type="journal article" date="2021" name="Science">
        <title>Hunting the eagle killer: A cyanobacterial neurotoxin causes vacuolar myelinopathy.</title>
        <authorList>
            <person name="Breinlinger S."/>
            <person name="Phillips T.J."/>
            <person name="Haram B.N."/>
            <person name="Mares J."/>
            <person name="Martinez Yerena J.A."/>
            <person name="Hrouzek P."/>
            <person name="Sobotka R."/>
            <person name="Henderson W.M."/>
            <person name="Schmieder P."/>
            <person name="Williams S.M."/>
            <person name="Lauderdale J.D."/>
            <person name="Wilde H.D."/>
            <person name="Gerrin W."/>
            <person name="Kust A."/>
            <person name="Washington J.W."/>
            <person name="Wagner C."/>
            <person name="Geier B."/>
            <person name="Liebeke M."/>
            <person name="Enke H."/>
            <person name="Niedermeyer T.H.J."/>
            <person name="Wilde S.B."/>
        </authorList>
    </citation>
    <scope>NUCLEOTIDE SEQUENCE [LARGE SCALE GENOMIC DNA]</scope>
    <source>
        <strain evidence="3">Thurmond2011</strain>
    </source>
</reference>
<evidence type="ECO:0000313" key="3">
    <source>
        <dbReference type="Proteomes" id="UP000667802"/>
    </source>
</evidence>
<dbReference type="InterPro" id="IPR001910">
    <property type="entry name" value="Inosine/uridine_hydrolase_dom"/>
</dbReference>
<organism evidence="2 3">
    <name type="scientific">Aetokthonos hydrillicola Thurmond2011</name>
    <dbReference type="NCBI Taxonomy" id="2712845"/>
    <lineage>
        <taxon>Bacteria</taxon>
        <taxon>Bacillati</taxon>
        <taxon>Cyanobacteriota</taxon>
        <taxon>Cyanophyceae</taxon>
        <taxon>Nostocales</taxon>
        <taxon>Hapalosiphonaceae</taxon>
        <taxon>Aetokthonos</taxon>
    </lineage>
</organism>
<dbReference type="Proteomes" id="UP000667802">
    <property type="component" value="Unassembled WGS sequence"/>
</dbReference>
<keyword evidence="3" id="KW-1185">Reference proteome</keyword>